<dbReference type="Gene3D" id="3.40.50.720">
    <property type="entry name" value="NAD(P)-binding Rossmann-like Domain"/>
    <property type="match status" value="2"/>
</dbReference>
<dbReference type="SUPFAM" id="SSF55021">
    <property type="entry name" value="ACT-like"/>
    <property type="match status" value="1"/>
</dbReference>
<dbReference type="EMBL" id="BAAABW010000008">
    <property type="protein sequence ID" value="GAA0339956.1"/>
    <property type="molecule type" value="Genomic_DNA"/>
</dbReference>
<proteinExistence type="inferred from homology"/>
<evidence type="ECO:0000256" key="8">
    <source>
        <dbReference type="ARBA" id="ARBA00048126"/>
    </source>
</evidence>
<accession>A0ABP3G9B3</accession>
<dbReference type="EC" id="1.1.1.399" evidence="4"/>
<evidence type="ECO:0000256" key="6">
    <source>
        <dbReference type="ARBA" id="ARBA00021582"/>
    </source>
</evidence>
<dbReference type="Proteomes" id="UP001500063">
    <property type="component" value="Unassembled WGS sequence"/>
</dbReference>
<evidence type="ECO:0000313" key="12">
    <source>
        <dbReference type="EMBL" id="GAA0339956.1"/>
    </source>
</evidence>
<gene>
    <name evidence="12" type="primary">serA_1</name>
    <name evidence="12" type="ORF">GCM10010319_15000</name>
</gene>
<dbReference type="PANTHER" id="PTHR42938">
    <property type="entry name" value="FORMATE DEHYDROGENASE 1"/>
    <property type="match status" value="1"/>
</dbReference>
<dbReference type="InterPro" id="IPR045865">
    <property type="entry name" value="ACT-like_dom_sf"/>
</dbReference>
<evidence type="ECO:0000256" key="1">
    <source>
        <dbReference type="ARBA" id="ARBA00003800"/>
    </source>
</evidence>
<evidence type="ECO:0000256" key="7">
    <source>
        <dbReference type="ARBA" id="ARBA00030455"/>
    </source>
</evidence>
<reference evidence="13" key="1">
    <citation type="journal article" date="2019" name="Int. J. Syst. Evol. Microbiol.">
        <title>The Global Catalogue of Microorganisms (GCM) 10K type strain sequencing project: providing services to taxonomists for standard genome sequencing and annotation.</title>
        <authorList>
            <consortium name="The Broad Institute Genomics Platform"/>
            <consortium name="The Broad Institute Genome Sequencing Center for Infectious Disease"/>
            <person name="Wu L."/>
            <person name="Ma J."/>
        </authorList>
    </citation>
    <scope>NUCLEOTIDE SEQUENCE [LARGE SCALE GENOMIC DNA]</scope>
    <source>
        <strain evidence="13">JCM 4565</strain>
    </source>
</reference>
<comment type="pathway">
    <text evidence="2">Amino-acid biosynthesis; L-serine biosynthesis; L-serine from 3-phospho-D-glycerate: step 1/3.</text>
</comment>
<dbReference type="PANTHER" id="PTHR42938:SF47">
    <property type="entry name" value="HYDROXYPYRUVATE REDUCTASE"/>
    <property type="match status" value="1"/>
</dbReference>
<comment type="catalytic activity">
    <reaction evidence="8">
        <text>(R)-2-hydroxyglutarate + NAD(+) = 2-oxoglutarate + NADH + H(+)</text>
        <dbReference type="Rhea" id="RHEA:49612"/>
        <dbReference type="ChEBI" id="CHEBI:15378"/>
        <dbReference type="ChEBI" id="CHEBI:15801"/>
        <dbReference type="ChEBI" id="CHEBI:16810"/>
        <dbReference type="ChEBI" id="CHEBI:57540"/>
        <dbReference type="ChEBI" id="CHEBI:57945"/>
        <dbReference type="EC" id="1.1.1.399"/>
    </reaction>
</comment>
<dbReference type="Pfam" id="PF02826">
    <property type="entry name" value="2-Hacid_dh_C"/>
    <property type="match status" value="1"/>
</dbReference>
<organism evidence="12 13">
    <name type="scientific">Streptomyces blastmyceticus</name>
    <dbReference type="NCBI Taxonomy" id="68180"/>
    <lineage>
        <taxon>Bacteria</taxon>
        <taxon>Bacillati</taxon>
        <taxon>Actinomycetota</taxon>
        <taxon>Actinomycetes</taxon>
        <taxon>Kitasatosporales</taxon>
        <taxon>Streptomycetaceae</taxon>
        <taxon>Streptomyces</taxon>
    </lineage>
</organism>
<evidence type="ECO:0000256" key="2">
    <source>
        <dbReference type="ARBA" id="ARBA00005216"/>
    </source>
</evidence>
<dbReference type="SUPFAM" id="SSF143548">
    <property type="entry name" value="Serine metabolism enzymes domain"/>
    <property type="match status" value="1"/>
</dbReference>
<dbReference type="InterPro" id="IPR036291">
    <property type="entry name" value="NAD(P)-bd_dom_sf"/>
</dbReference>
<dbReference type="InterPro" id="IPR029009">
    <property type="entry name" value="ASB_dom_sf"/>
</dbReference>
<keyword evidence="10" id="KW-0560">Oxidoreductase</keyword>
<evidence type="ECO:0000256" key="3">
    <source>
        <dbReference type="ARBA" id="ARBA00005854"/>
    </source>
</evidence>
<protein>
    <recommendedName>
        <fullName evidence="6">D-3-phosphoglycerate dehydrogenase</fullName>
        <ecNumber evidence="4">1.1.1.399</ecNumber>
        <ecNumber evidence="5">1.1.1.95</ecNumber>
    </recommendedName>
    <alternativeName>
        <fullName evidence="7">2-oxoglutarate reductase</fullName>
    </alternativeName>
</protein>
<comment type="catalytic activity">
    <reaction evidence="9">
        <text>(2R)-3-phosphoglycerate + NAD(+) = 3-phosphooxypyruvate + NADH + H(+)</text>
        <dbReference type="Rhea" id="RHEA:12641"/>
        <dbReference type="ChEBI" id="CHEBI:15378"/>
        <dbReference type="ChEBI" id="CHEBI:18110"/>
        <dbReference type="ChEBI" id="CHEBI:57540"/>
        <dbReference type="ChEBI" id="CHEBI:57945"/>
        <dbReference type="ChEBI" id="CHEBI:58272"/>
        <dbReference type="EC" id="1.1.1.95"/>
    </reaction>
</comment>
<dbReference type="InterPro" id="IPR006139">
    <property type="entry name" value="D-isomer_2_OHA_DH_cat_dom"/>
</dbReference>
<evidence type="ECO:0000256" key="9">
    <source>
        <dbReference type="ARBA" id="ARBA00048731"/>
    </source>
</evidence>
<evidence type="ECO:0000259" key="11">
    <source>
        <dbReference type="PROSITE" id="PS51671"/>
    </source>
</evidence>
<evidence type="ECO:0000256" key="5">
    <source>
        <dbReference type="ARBA" id="ARBA00013143"/>
    </source>
</evidence>
<evidence type="ECO:0000256" key="4">
    <source>
        <dbReference type="ARBA" id="ARBA00013001"/>
    </source>
</evidence>
<keyword evidence="13" id="KW-1185">Reference proteome</keyword>
<dbReference type="SUPFAM" id="SSF52283">
    <property type="entry name" value="Formate/glycerate dehydrogenase catalytic domain-like"/>
    <property type="match status" value="1"/>
</dbReference>
<dbReference type="EC" id="1.1.1.95" evidence="5"/>
<dbReference type="PROSITE" id="PS51671">
    <property type="entry name" value="ACT"/>
    <property type="match status" value="1"/>
</dbReference>
<dbReference type="SUPFAM" id="SSF51735">
    <property type="entry name" value="NAD(P)-binding Rossmann-fold domains"/>
    <property type="match status" value="1"/>
</dbReference>
<comment type="caution">
    <text evidence="12">The sequence shown here is derived from an EMBL/GenBank/DDBJ whole genome shotgun (WGS) entry which is preliminary data.</text>
</comment>
<dbReference type="Pfam" id="PF00389">
    <property type="entry name" value="2-Hacid_dh"/>
    <property type="match status" value="1"/>
</dbReference>
<dbReference type="Gene3D" id="3.30.70.260">
    <property type="match status" value="1"/>
</dbReference>
<comment type="similarity">
    <text evidence="3 10">Belongs to the D-isomer specific 2-hydroxyacid dehydrogenase family.</text>
</comment>
<dbReference type="InterPro" id="IPR002912">
    <property type="entry name" value="ACT_dom"/>
</dbReference>
<name>A0ABP3G9B3_9ACTN</name>
<evidence type="ECO:0000313" key="13">
    <source>
        <dbReference type="Proteomes" id="UP001500063"/>
    </source>
</evidence>
<feature type="domain" description="ACT" evidence="11">
    <location>
        <begin position="421"/>
        <end position="500"/>
    </location>
</feature>
<dbReference type="Gene3D" id="3.30.1330.90">
    <property type="entry name" value="D-3-phosphoglycerate dehydrogenase, domain 3"/>
    <property type="match status" value="1"/>
</dbReference>
<dbReference type="RefSeq" id="WP_344117034.1">
    <property type="nucleotide sequence ID" value="NZ_BAAABW010000008.1"/>
</dbReference>
<sequence>MSGPLGPLVLVEDGLLPAAVDGLGPECRVRTWHPAAPGDRTALRADLAEAEALIAGPGTPVGAELIDAAPRLRVVAVADAGAAGVDLAAATRSGVAVVTSPAPAATVAHSTAALLLARAGSGNGGRTTGVDLTGRVLGVVGRGAVGRRVAELMSAFGMNVLTYEPGAGAEQAGAAAQDRVVAMELGELVRRSDYVTVHLGPTAHSVGLLGDEALRRLRAAVAPGVESPGSTGLLDSLLDSLADPSAESVSLRHIQPAAVEFAALAVRCALRGEPAPGAVNIPAGSVPPAVSSRLPAVRRLGQFAGALTGAGVRSLGTEFHGPGGEESAAAAELAALAGLLTAAGGPYPSYVEVAERARRRGIASSATARPAPEPAVHVRLTCGDADGGTIRLAAALHGPGRPARLTEVSGTPVDLALGDRLLALRHHDRPGILAAAAGALAAAGLDIDCAQAVPVRPRGDALVLLTVSGPVGPALLADVVRATGARAGWAAADGTEVAPG</sequence>
<comment type="function">
    <text evidence="1">Catalyzes the reversible oxidation of 3-phospho-D-glycerate to 3-phosphonooxypyruvate, the first step of the phosphorylated L-serine biosynthesis pathway. Also catalyzes the reversible oxidation of 2-hydroxyglutarate to 2-oxoglutarate.</text>
</comment>
<evidence type="ECO:0000256" key="10">
    <source>
        <dbReference type="RuleBase" id="RU003719"/>
    </source>
</evidence>
<dbReference type="InterPro" id="IPR006140">
    <property type="entry name" value="D-isomer_DH_NAD-bd"/>
</dbReference>